<accession>A0AAW1Q158</accession>
<comment type="caution">
    <text evidence="2">The sequence shown here is derived from an EMBL/GenBank/DDBJ whole genome shotgun (WGS) entry which is preliminary data.</text>
</comment>
<keyword evidence="3" id="KW-1185">Reference proteome</keyword>
<proteinExistence type="predicted"/>
<dbReference type="Proteomes" id="UP001489004">
    <property type="component" value="Unassembled WGS sequence"/>
</dbReference>
<dbReference type="EMBL" id="JALJOR010000007">
    <property type="protein sequence ID" value="KAK9814477.1"/>
    <property type="molecule type" value="Genomic_DNA"/>
</dbReference>
<dbReference type="AlphaFoldDB" id="A0AAW1Q158"/>
<evidence type="ECO:0000313" key="2">
    <source>
        <dbReference type="EMBL" id="KAK9814477.1"/>
    </source>
</evidence>
<feature type="region of interest" description="Disordered" evidence="1">
    <location>
        <begin position="206"/>
        <end position="236"/>
    </location>
</feature>
<name>A0AAW1Q158_9CHLO</name>
<feature type="region of interest" description="Disordered" evidence="1">
    <location>
        <begin position="302"/>
        <end position="326"/>
    </location>
</feature>
<evidence type="ECO:0000313" key="3">
    <source>
        <dbReference type="Proteomes" id="UP001489004"/>
    </source>
</evidence>
<dbReference type="PANTHER" id="PTHR31385">
    <property type="entry name" value="PUTATIVE (DUF220)-RELATED"/>
    <property type="match status" value="1"/>
</dbReference>
<evidence type="ECO:0000256" key="1">
    <source>
        <dbReference type="SAM" id="MobiDB-lite"/>
    </source>
</evidence>
<sequence length="373" mass="40950">MAMVRAPGIVKLETYDVSGYTCGVRSTSIVSLPPDRVYNILASGRWDDVFRNVKKKSQQTLTYEGRVKEEVTISLQILAKYHRDFHLHLLLDFSKKQRTVTALMPKPGLMMKRYESTWQVLPYVPEEGEPELPGQPSRVHLDQRFALSRMAMPPPPFSRMVKGTIQSTVGRSMEDLVAAAEGAQNSGGPGLGFGEASMYLPVSAVPPSQRDPGPATTLQRNIVPTPDGLSKLKPLTTHDSQKVLVTPESLSKQRLEMVASVASAYEPFEAMGRKLKHDQLRSHPLDLTSSNLADLDDDESILTQSGADSPRTPPIVSRSDSAMAPATPDALDDLIASCDRVHGLLTSSLLSSDSDEEFFDAREQVSDVSDMEE</sequence>
<dbReference type="PANTHER" id="PTHR31385:SF1">
    <property type="entry name" value="PUTATIVE (DUF220)-RELATED"/>
    <property type="match status" value="1"/>
</dbReference>
<organism evidence="2 3">
    <name type="scientific">[Myrmecia] bisecta</name>
    <dbReference type="NCBI Taxonomy" id="41462"/>
    <lineage>
        <taxon>Eukaryota</taxon>
        <taxon>Viridiplantae</taxon>
        <taxon>Chlorophyta</taxon>
        <taxon>core chlorophytes</taxon>
        <taxon>Trebouxiophyceae</taxon>
        <taxon>Trebouxiales</taxon>
        <taxon>Trebouxiaceae</taxon>
        <taxon>Myrmecia</taxon>
    </lineage>
</organism>
<gene>
    <name evidence="2" type="ORF">WJX72_006530</name>
</gene>
<protein>
    <submittedName>
        <fullName evidence="2">Uncharacterized protein</fullName>
    </submittedName>
</protein>
<reference evidence="2 3" key="1">
    <citation type="journal article" date="2024" name="Nat. Commun.">
        <title>Phylogenomics reveals the evolutionary origins of lichenization in chlorophyte algae.</title>
        <authorList>
            <person name="Puginier C."/>
            <person name="Libourel C."/>
            <person name="Otte J."/>
            <person name="Skaloud P."/>
            <person name="Haon M."/>
            <person name="Grisel S."/>
            <person name="Petersen M."/>
            <person name="Berrin J.G."/>
            <person name="Delaux P.M."/>
            <person name="Dal Grande F."/>
            <person name="Keller J."/>
        </authorList>
    </citation>
    <scope>NUCLEOTIDE SEQUENCE [LARGE SCALE GENOMIC DNA]</scope>
    <source>
        <strain evidence="2 3">SAG 2043</strain>
    </source>
</reference>